<dbReference type="EMBL" id="CACRXK020002824">
    <property type="protein sequence ID" value="CAB3996226.1"/>
    <property type="molecule type" value="Genomic_DNA"/>
</dbReference>
<keyword evidence="2" id="KW-1185">Reference proteome</keyword>
<evidence type="ECO:0000313" key="1">
    <source>
        <dbReference type="EMBL" id="CAB3996226.1"/>
    </source>
</evidence>
<dbReference type="Proteomes" id="UP001152795">
    <property type="component" value="Unassembled WGS sequence"/>
</dbReference>
<sequence length="333" mass="37693">MISIYKREKLKKLSEYTDTPDGAISLFEGLSLVDYIVAGETVCISEHRQPCKNCLGLLNVAKVVANEGHWKMKDAFKCLAEHVQPCEACPEKITNNVNETCNKPKMCSDPINMANYSSQHAKRKFLQMPLAAINVKSGSKESETFLVDKHANLTLLRSLLQKLLEKRQDNNLLNMETFKALIESCSSDAEREKLRFTVAETTGLSQRQLTNQFGISNCINRKARIEHALARALEIRKNVEKLSQIREQAVLMSLGFDVAEIDSDDSSSESESDPDVEVENDLILQQSLTKRVPTHQYCENEEELDTATALFQKCKTQKLLSCLKDNHFNWISF</sequence>
<name>A0A7D9I0J9_PARCT</name>
<dbReference type="AlphaFoldDB" id="A0A7D9I0J9"/>
<accession>A0A7D9I0J9</accession>
<comment type="caution">
    <text evidence="1">The sequence shown here is derived from an EMBL/GenBank/DDBJ whole genome shotgun (WGS) entry which is preliminary data.</text>
</comment>
<proteinExistence type="predicted"/>
<feature type="non-terminal residue" evidence="1">
    <location>
        <position position="333"/>
    </location>
</feature>
<gene>
    <name evidence="1" type="ORF">PACLA_8A069926</name>
</gene>
<evidence type="ECO:0000313" key="2">
    <source>
        <dbReference type="Proteomes" id="UP001152795"/>
    </source>
</evidence>
<protein>
    <submittedName>
        <fullName evidence="1">Uncharacterized protein</fullName>
    </submittedName>
</protein>
<organism evidence="1 2">
    <name type="scientific">Paramuricea clavata</name>
    <name type="common">Red gorgonian</name>
    <name type="synonym">Violescent sea-whip</name>
    <dbReference type="NCBI Taxonomy" id="317549"/>
    <lineage>
        <taxon>Eukaryota</taxon>
        <taxon>Metazoa</taxon>
        <taxon>Cnidaria</taxon>
        <taxon>Anthozoa</taxon>
        <taxon>Octocorallia</taxon>
        <taxon>Malacalcyonacea</taxon>
        <taxon>Plexauridae</taxon>
        <taxon>Paramuricea</taxon>
    </lineage>
</organism>
<reference evidence="1" key="1">
    <citation type="submission" date="2020-04" db="EMBL/GenBank/DDBJ databases">
        <authorList>
            <person name="Alioto T."/>
            <person name="Alioto T."/>
            <person name="Gomez Garrido J."/>
        </authorList>
    </citation>
    <scope>NUCLEOTIDE SEQUENCE</scope>
    <source>
        <strain evidence="1">A484AB</strain>
    </source>
</reference>
<dbReference type="OrthoDB" id="10673125at2759"/>